<evidence type="ECO:0000313" key="3">
    <source>
        <dbReference type="EMBL" id="KAF0976703.1"/>
    </source>
</evidence>
<dbReference type="VEuPathDB" id="AmoebaDB:NF0121390"/>
<dbReference type="OrthoDB" id="10252641at2759"/>
<feature type="transmembrane region" description="Helical" evidence="2">
    <location>
        <begin position="480"/>
        <end position="499"/>
    </location>
</feature>
<feature type="transmembrane region" description="Helical" evidence="2">
    <location>
        <begin position="340"/>
        <end position="358"/>
    </location>
</feature>
<comment type="caution">
    <text evidence="3">The sequence shown here is derived from an EMBL/GenBank/DDBJ whole genome shotgun (WGS) entry which is preliminary data.</text>
</comment>
<evidence type="ECO:0000256" key="2">
    <source>
        <dbReference type="SAM" id="Phobius"/>
    </source>
</evidence>
<keyword evidence="2" id="KW-0812">Transmembrane</keyword>
<dbReference type="Proteomes" id="UP000444721">
    <property type="component" value="Unassembled WGS sequence"/>
</dbReference>
<dbReference type="EMBL" id="VFQX01000036">
    <property type="protein sequence ID" value="KAF0976703.1"/>
    <property type="molecule type" value="Genomic_DNA"/>
</dbReference>
<keyword evidence="4" id="KW-1185">Reference proteome</keyword>
<dbReference type="OMA" id="YISLINW"/>
<feature type="transmembrane region" description="Helical" evidence="2">
    <location>
        <begin position="118"/>
        <end position="145"/>
    </location>
</feature>
<keyword evidence="2" id="KW-1133">Transmembrane helix</keyword>
<name>A0A6A5BFT9_NAEFO</name>
<dbReference type="Pfam" id="PF04307">
    <property type="entry name" value="YdjM"/>
    <property type="match status" value="1"/>
</dbReference>
<dbReference type="VEuPathDB" id="AmoebaDB:NfTy_069760"/>
<reference evidence="3 4" key="1">
    <citation type="journal article" date="2019" name="Sci. Rep.">
        <title>Nanopore sequencing improves the draft genome of the human pathogenic amoeba Naegleria fowleri.</title>
        <authorList>
            <person name="Liechti N."/>
            <person name="Schurch N."/>
            <person name="Bruggmann R."/>
            <person name="Wittwer M."/>
        </authorList>
    </citation>
    <scope>NUCLEOTIDE SEQUENCE [LARGE SCALE GENOMIC DNA]</scope>
    <source>
        <strain evidence="3 4">ATCC 30894</strain>
    </source>
</reference>
<feature type="transmembrane region" description="Helical" evidence="2">
    <location>
        <begin position="307"/>
        <end position="328"/>
    </location>
</feature>
<feature type="transmembrane region" description="Helical" evidence="2">
    <location>
        <begin position="241"/>
        <end position="259"/>
    </location>
</feature>
<feature type="transmembrane region" description="Helical" evidence="2">
    <location>
        <begin position="271"/>
        <end position="295"/>
    </location>
</feature>
<sequence>MLSDVHAIFGYLISRYMYHRNFVSDHGKRNLMIPESDLVKHSEHFKHISEQYFMIGKTLLDGSSSYMSGASKLLGKDKIHLLRKTSFRQFFKILSTNMFKFIRRIRRFFSNLTFEQKYYVIGMVLANLPDIDIITFIISFGFSFFKGFSKMIDRFHRLWELFISLTNKKQDNEATSSSMSNTSGLTSSLSSSSLAGVSSGGNLSQYDSDSEDVTMGSSIRSARNLKLLERRNKNSLTWRRLTSHSIIVNLIMSPLIGYATQKVLGLHGFNSFTHCTSLAVMCLSSHLLLDFLTNFGTALFYPLSNELYSFGIVTSWDFTLIVFFYGWLTVSRWNKWKPAKVFWIGLICFFCIAIWKRAMMCEVYSRYFFFMESQKRKSSKSIQNAPTIWLQPSNFFSGQYTVMKYEPKQGDLVTELKTVQATKYISLINWILTAFGFRVSDVRQIQISHQLGVFRGQVAPRQFLMVLYSNLKNRKVLYEMIKSSLPSALFMFLYMVYLVRSDE</sequence>
<gene>
    <name evidence="3" type="ORF">FDP41_003998</name>
</gene>
<evidence type="ECO:0000256" key="1">
    <source>
        <dbReference type="SAM" id="MobiDB-lite"/>
    </source>
</evidence>
<protein>
    <submittedName>
        <fullName evidence="3">Uncharacterized protein</fullName>
    </submittedName>
</protein>
<feature type="compositionally biased region" description="Low complexity" evidence="1">
    <location>
        <begin position="193"/>
        <end position="204"/>
    </location>
</feature>
<accession>A0A6A5BFT9</accession>
<keyword evidence="2" id="KW-0472">Membrane</keyword>
<feature type="region of interest" description="Disordered" evidence="1">
    <location>
        <begin position="193"/>
        <end position="214"/>
    </location>
</feature>
<proteinExistence type="predicted"/>
<dbReference type="VEuPathDB" id="AmoebaDB:FDP41_003998"/>
<dbReference type="AlphaFoldDB" id="A0A6A5BFT9"/>
<dbReference type="GeneID" id="68111216"/>
<dbReference type="InterPro" id="IPR007404">
    <property type="entry name" value="YdjM-like"/>
</dbReference>
<evidence type="ECO:0000313" key="4">
    <source>
        <dbReference type="Proteomes" id="UP000444721"/>
    </source>
</evidence>
<dbReference type="RefSeq" id="XP_044561416.1">
    <property type="nucleotide sequence ID" value="XM_044707363.1"/>
</dbReference>
<organism evidence="3 4">
    <name type="scientific">Naegleria fowleri</name>
    <name type="common">Brain eating amoeba</name>
    <dbReference type="NCBI Taxonomy" id="5763"/>
    <lineage>
        <taxon>Eukaryota</taxon>
        <taxon>Discoba</taxon>
        <taxon>Heterolobosea</taxon>
        <taxon>Tetramitia</taxon>
        <taxon>Eutetramitia</taxon>
        <taxon>Vahlkampfiidae</taxon>
        <taxon>Naegleria</taxon>
    </lineage>
</organism>